<protein>
    <submittedName>
        <fullName evidence="2">Uncharacterized protein</fullName>
    </submittedName>
</protein>
<reference evidence="3" key="1">
    <citation type="journal article" date="2019" name="Int. J. Syst. Evol. Microbiol.">
        <title>The Global Catalogue of Microorganisms (GCM) 10K type strain sequencing project: providing services to taxonomists for standard genome sequencing and annotation.</title>
        <authorList>
            <consortium name="The Broad Institute Genomics Platform"/>
            <consortium name="The Broad Institute Genome Sequencing Center for Infectious Disease"/>
            <person name="Wu L."/>
            <person name="Ma J."/>
        </authorList>
    </citation>
    <scope>NUCLEOTIDE SEQUENCE [LARGE SCALE GENOMIC DNA]</scope>
    <source>
        <strain evidence="3">JCM 17705</strain>
    </source>
</reference>
<sequence>MKHTLLTLTLIIGALVSTFAQNDKLFKHNGETIDGNVVRVAEYTIVFKYVNEDAEQTVSKYAVEKIVYGKSGRIEKISDKVTVTGKADWEKVVLLEDKSEIAGLTKGGDVRGKTAFINFHTGNSGDKSAEKKLKQAAAELGCQFVYVTSEKATNANNDSLGGNQDIKKGLAYKY</sequence>
<keyword evidence="1" id="KW-0732">Signal</keyword>
<comment type="caution">
    <text evidence="2">The sequence shown here is derived from an EMBL/GenBank/DDBJ whole genome shotgun (WGS) entry which is preliminary data.</text>
</comment>
<feature type="chain" id="PRO_5045555755" evidence="1">
    <location>
        <begin position="21"/>
        <end position="174"/>
    </location>
</feature>
<name>A0ABP8GJV9_9SPHI</name>
<dbReference type="RefSeq" id="WP_345211684.1">
    <property type="nucleotide sequence ID" value="NZ_BAABFT010000006.1"/>
</dbReference>
<organism evidence="2 3">
    <name type="scientific">Mucilaginibacter gynuensis</name>
    <dbReference type="NCBI Taxonomy" id="1302236"/>
    <lineage>
        <taxon>Bacteria</taxon>
        <taxon>Pseudomonadati</taxon>
        <taxon>Bacteroidota</taxon>
        <taxon>Sphingobacteriia</taxon>
        <taxon>Sphingobacteriales</taxon>
        <taxon>Sphingobacteriaceae</taxon>
        <taxon>Mucilaginibacter</taxon>
    </lineage>
</organism>
<dbReference type="EMBL" id="BAABFT010000006">
    <property type="protein sequence ID" value="GAA4325348.1"/>
    <property type="molecule type" value="Genomic_DNA"/>
</dbReference>
<evidence type="ECO:0000256" key="1">
    <source>
        <dbReference type="SAM" id="SignalP"/>
    </source>
</evidence>
<accession>A0ABP8GJV9</accession>
<keyword evidence="3" id="KW-1185">Reference proteome</keyword>
<evidence type="ECO:0000313" key="3">
    <source>
        <dbReference type="Proteomes" id="UP001500582"/>
    </source>
</evidence>
<feature type="signal peptide" evidence="1">
    <location>
        <begin position="1"/>
        <end position="20"/>
    </location>
</feature>
<proteinExistence type="predicted"/>
<dbReference type="Proteomes" id="UP001500582">
    <property type="component" value="Unassembled WGS sequence"/>
</dbReference>
<gene>
    <name evidence="2" type="ORF">GCM10023149_27620</name>
</gene>
<evidence type="ECO:0000313" key="2">
    <source>
        <dbReference type="EMBL" id="GAA4325348.1"/>
    </source>
</evidence>